<proteinExistence type="predicted"/>
<reference evidence="1 2" key="1">
    <citation type="submission" date="2019-04" db="EMBL/GenBank/DDBJ databases">
        <title>Lewinella litorea sp. nov., isolated from a marine sand.</title>
        <authorList>
            <person name="Yoon J.-H."/>
        </authorList>
    </citation>
    <scope>NUCLEOTIDE SEQUENCE [LARGE SCALE GENOMIC DNA]</scope>
    <source>
        <strain evidence="1 2">HSMS-39</strain>
    </source>
</reference>
<keyword evidence="2" id="KW-1185">Reference proteome</keyword>
<evidence type="ECO:0000313" key="2">
    <source>
        <dbReference type="Proteomes" id="UP000308528"/>
    </source>
</evidence>
<dbReference type="Proteomes" id="UP000308528">
    <property type="component" value="Unassembled WGS sequence"/>
</dbReference>
<dbReference type="RefSeq" id="WP_136460810.1">
    <property type="nucleotide sequence ID" value="NZ_SRSF01000019.1"/>
</dbReference>
<organism evidence="1 2">
    <name type="scientific">Neolewinella litorea</name>
    <dbReference type="NCBI Taxonomy" id="2562452"/>
    <lineage>
        <taxon>Bacteria</taxon>
        <taxon>Pseudomonadati</taxon>
        <taxon>Bacteroidota</taxon>
        <taxon>Saprospiria</taxon>
        <taxon>Saprospirales</taxon>
        <taxon>Lewinellaceae</taxon>
        <taxon>Neolewinella</taxon>
    </lineage>
</organism>
<evidence type="ECO:0000313" key="1">
    <source>
        <dbReference type="EMBL" id="THH34536.1"/>
    </source>
</evidence>
<gene>
    <name evidence="1" type="ORF">E4021_17710</name>
</gene>
<protein>
    <submittedName>
        <fullName evidence="1">Uncharacterized protein</fullName>
    </submittedName>
</protein>
<accession>A0A4S4N603</accession>
<sequence length="259" mass="29616">MAKKNIARLLEKGSHKQRAALFFTNLLNKDVPEGGRSILTREEEKKLDDSFSTPGGATVYNEYLRAYENIRKLYMTIQAASNAYARDTLFETLFLEKFIYSHSYKAMAIKLQALDDERVNELLPLYKTPLGRVKKDSLSTKQNYKEALLLLRKKREGSLSDLKTFELALNTLMEKYSFGGATAFRKFIHGIIEDGTKHENGSYLALFDFVPLKQPENISFLRAYSKKEPALNVLLSINYSFTRLNESLLKEVTSIIGDE</sequence>
<dbReference type="EMBL" id="SRSF01000019">
    <property type="protein sequence ID" value="THH34536.1"/>
    <property type="molecule type" value="Genomic_DNA"/>
</dbReference>
<comment type="caution">
    <text evidence="1">The sequence shown here is derived from an EMBL/GenBank/DDBJ whole genome shotgun (WGS) entry which is preliminary data.</text>
</comment>
<name>A0A4S4N603_9BACT</name>
<dbReference type="AlphaFoldDB" id="A0A4S4N603"/>